<proteinExistence type="predicted"/>
<evidence type="ECO:0000313" key="1">
    <source>
        <dbReference type="EMBL" id="SBW08705.1"/>
    </source>
</evidence>
<accession>A0A212KB31</accession>
<protein>
    <submittedName>
        <fullName evidence="1">Uncharacterized protein</fullName>
    </submittedName>
</protein>
<organism evidence="1">
    <name type="scientific">uncultured delta proteobacterium</name>
    <dbReference type="NCBI Taxonomy" id="34034"/>
    <lineage>
        <taxon>Bacteria</taxon>
        <taxon>Deltaproteobacteria</taxon>
        <taxon>environmental samples</taxon>
    </lineage>
</organism>
<gene>
    <name evidence="1" type="ORF">KL86DPRO_40162</name>
</gene>
<name>A0A212KB31_9DELT</name>
<dbReference type="AlphaFoldDB" id="A0A212KB31"/>
<sequence length="76" mass="8286">MEYADGALPYDSRVTEMQSNEFCNVSTCPDEGAVGFSGLLFHRAFIGFADPVCLGRFCNLRARGRFSAGIKSALFP</sequence>
<reference evidence="1" key="1">
    <citation type="submission" date="2016-04" db="EMBL/GenBank/DDBJ databases">
        <authorList>
            <person name="Evans L.H."/>
            <person name="Alamgir A."/>
            <person name="Owens N."/>
            <person name="Weber N.D."/>
            <person name="Virtaneva K."/>
            <person name="Barbian K."/>
            <person name="Babar A."/>
            <person name="Rosenke K."/>
        </authorList>
    </citation>
    <scope>NUCLEOTIDE SEQUENCE</scope>
    <source>
        <strain evidence="1">86</strain>
    </source>
</reference>
<dbReference type="EMBL" id="FLUQ01000004">
    <property type="protein sequence ID" value="SBW08705.1"/>
    <property type="molecule type" value="Genomic_DNA"/>
</dbReference>